<dbReference type="RefSeq" id="WP_189314758.1">
    <property type="nucleotide sequence ID" value="NZ_BMQA01000029.1"/>
</dbReference>
<evidence type="ECO:0000313" key="1">
    <source>
        <dbReference type="EMBL" id="GGJ43958.1"/>
    </source>
</evidence>
<dbReference type="Proteomes" id="UP000657574">
    <property type="component" value="Unassembled WGS sequence"/>
</dbReference>
<comment type="caution">
    <text evidence="1">The sequence shown here is derived from an EMBL/GenBank/DDBJ whole genome shotgun (WGS) entry which is preliminary data.</text>
</comment>
<reference evidence="1" key="1">
    <citation type="journal article" date="2014" name="Int. J. Syst. Evol. Microbiol.">
        <title>Complete genome sequence of Corynebacterium casei LMG S-19264T (=DSM 44701T), isolated from a smear-ripened cheese.</title>
        <authorList>
            <consortium name="US DOE Joint Genome Institute (JGI-PGF)"/>
            <person name="Walter F."/>
            <person name="Albersmeier A."/>
            <person name="Kalinowski J."/>
            <person name="Ruckert C."/>
        </authorList>
    </citation>
    <scope>NUCLEOTIDE SEQUENCE</scope>
    <source>
        <strain evidence="1">JCM 3086</strain>
    </source>
</reference>
<dbReference type="AlphaFoldDB" id="A0A917L5V8"/>
<evidence type="ECO:0000313" key="2">
    <source>
        <dbReference type="Proteomes" id="UP000657574"/>
    </source>
</evidence>
<reference evidence="1" key="2">
    <citation type="submission" date="2020-09" db="EMBL/GenBank/DDBJ databases">
        <authorList>
            <person name="Sun Q."/>
            <person name="Ohkuma M."/>
        </authorList>
    </citation>
    <scope>NUCLEOTIDE SEQUENCE</scope>
    <source>
        <strain evidence="1">JCM 3086</strain>
    </source>
</reference>
<gene>
    <name evidence="1" type="ORF">GCM10010121_063950</name>
</gene>
<protein>
    <submittedName>
        <fullName evidence="1">Uncharacterized protein</fullName>
    </submittedName>
</protein>
<accession>A0A917L5V8</accession>
<proteinExistence type="predicted"/>
<dbReference type="EMBL" id="BMQA01000029">
    <property type="protein sequence ID" value="GGJ43958.1"/>
    <property type="molecule type" value="Genomic_DNA"/>
</dbReference>
<keyword evidence="2" id="KW-1185">Reference proteome</keyword>
<name>A0A917L5V8_9ACTN</name>
<organism evidence="1 2">
    <name type="scientific">Streptomyces brasiliensis</name>
    <dbReference type="NCBI Taxonomy" id="1954"/>
    <lineage>
        <taxon>Bacteria</taxon>
        <taxon>Bacillati</taxon>
        <taxon>Actinomycetota</taxon>
        <taxon>Actinomycetes</taxon>
        <taxon>Kitasatosporales</taxon>
        <taxon>Streptomycetaceae</taxon>
        <taxon>Streptomyces</taxon>
    </lineage>
</organism>
<sequence>MVKLTRDSRTRSAEVDEVSLRDGQIRLLWTLVGTDTDRAVLLLMARGRGHCEMRLPAVPTGDQFQIRLRLESLATARTAHQWIWDLYVDPRTGEEPLRLGRHPDGATGRQDIIDGPSQHAAGAVVEPYFTIKKNLSLRCTRGRVC</sequence>